<accession>A0A016SY97</accession>
<evidence type="ECO:0000313" key="1">
    <source>
        <dbReference type="EMBL" id="EYB95425.1"/>
    </source>
</evidence>
<organism evidence="1 2">
    <name type="scientific">Ancylostoma ceylanicum</name>
    <dbReference type="NCBI Taxonomy" id="53326"/>
    <lineage>
        <taxon>Eukaryota</taxon>
        <taxon>Metazoa</taxon>
        <taxon>Ecdysozoa</taxon>
        <taxon>Nematoda</taxon>
        <taxon>Chromadorea</taxon>
        <taxon>Rhabditida</taxon>
        <taxon>Rhabditina</taxon>
        <taxon>Rhabditomorpha</taxon>
        <taxon>Strongyloidea</taxon>
        <taxon>Ancylostomatidae</taxon>
        <taxon>Ancylostomatinae</taxon>
        <taxon>Ancylostoma</taxon>
    </lineage>
</organism>
<dbReference type="EMBL" id="JARK01001496">
    <property type="protein sequence ID" value="EYB95425.1"/>
    <property type="molecule type" value="Genomic_DNA"/>
</dbReference>
<gene>
    <name evidence="1" type="primary">Acey_s0160.g3349</name>
    <name evidence="1" type="ORF">Y032_0160g3349</name>
</gene>
<name>A0A016SY97_9BILA</name>
<proteinExistence type="predicted"/>
<dbReference type="AlphaFoldDB" id="A0A016SY97"/>
<sequence>MFIRIFYSNTLASLASRSCAHIFPPTERRRTTHAVVDSSSGVPLLLNRFHNSHPSPIISPAPVPAQLSSLPFFLRQAHHLPSKGIVPSSSLLYGPVITGQYHSFELGHKQISVTKWT</sequence>
<evidence type="ECO:0000313" key="2">
    <source>
        <dbReference type="Proteomes" id="UP000024635"/>
    </source>
</evidence>
<reference evidence="2" key="1">
    <citation type="journal article" date="2015" name="Nat. Genet.">
        <title>The genome and transcriptome of the zoonotic hookworm Ancylostoma ceylanicum identify infection-specific gene families.</title>
        <authorList>
            <person name="Schwarz E.M."/>
            <person name="Hu Y."/>
            <person name="Antoshechkin I."/>
            <person name="Miller M.M."/>
            <person name="Sternberg P.W."/>
            <person name="Aroian R.V."/>
        </authorList>
    </citation>
    <scope>NUCLEOTIDE SEQUENCE</scope>
    <source>
        <strain evidence="2">HY135</strain>
    </source>
</reference>
<protein>
    <submittedName>
        <fullName evidence="1">Uncharacterized protein</fullName>
    </submittedName>
</protein>
<keyword evidence="2" id="KW-1185">Reference proteome</keyword>
<comment type="caution">
    <text evidence="1">The sequence shown here is derived from an EMBL/GenBank/DDBJ whole genome shotgun (WGS) entry which is preliminary data.</text>
</comment>
<dbReference type="Proteomes" id="UP000024635">
    <property type="component" value="Unassembled WGS sequence"/>
</dbReference>